<organism evidence="1 2">
    <name type="scientific">Massilia jejuensis</name>
    <dbReference type="NCBI Taxonomy" id="648894"/>
    <lineage>
        <taxon>Bacteria</taxon>
        <taxon>Pseudomonadati</taxon>
        <taxon>Pseudomonadota</taxon>
        <taxon>Betaproteobacteria</taxon>
        <taxon>Burkholderiales</taxon>
        <taxon>Oxalobacteraceae</taxon>
        <taxon>Telluria group</taxon>
        <taxon>Massilia</taxon>
    </lineage>
</organism>
<protein>
    <submittedName>
        <fullName evidence="1">Uncharacterized protein</fullName>
    </submittedName>
</protein>
<comment type="caution">
    <text evidence="1">The sequence shown here is derived from an EMBL/GenBank/DDBJ whole genome shotgun (WGS) entry which is preliminary data.</text>
</comment>
<gene>
    <name evidence="1" type="ORF">ACFPOU_17040</name>
</gene>
<name>A0ABW0PJJ0_9BURK</name>
<accession>A0ABW0PJJ0</accession>
<evidence type="ECO:0000313" key="2">
    <source>
        <dbReference type="Proteomes" id="UP001596031"/>
    </source>
</evidence>
<evidence type="ECO:0000313" key="1">
    <source>
        <dbReference type="EMBL" id="MFC5512811.1"/>
    </source>
</evidence>
<proteinExistence type="predicted"/>
<dbReference type="Proteomes" id="UP001596031">
    <property type="component" value="Unassembled WGS sequence"/>
</dbReference>
<dbReference type="RefSeq" id="WP_379723795.1">
    <property type="nucleotide sequence ID" value="NZ_JBHSMS010000055.1"/>
</dbReference>
<dbReference type="EMBL" id="JBHSMS010000055">
    <property type="protein sequence ID" value="MFC5512811.1"/>
    <property type="molecule type" value="Genomic_DNA"/>
</dbReference>
<keyword evidence="2" id="KW-1185">Reference proteome</keyword>
<sequence>MKLAALTPDHLMQLTALLDQARPEQLLLEAPALAELRATLSGPGFVPRIYVGVQGGLVQGATGNCAMQLVAGDYDVDGSAQHERRFLRAFQSTCVPVEHHVAVDPEVCDSLLADALGDAEACEEQPAEGMAQ</sequence>
<reference evidence="2" key="1">
    <citation type="journal article" date="2019" name="Int. J. Syst. Evol. Microbiol.">
        <title>The Global Catalogue of Microorganisms (GCM) 10K type strain sequencing project: providing services to taxonomists for standard genome sequencing and annotation.</title>
        <authorList>
            <consortium name="The Broad Institute Genomics Platform"/>
            <consortium name="The Broad Institute Genome Sequencing Center for Infectious Disease"/>
            <person name="Wu L."/>
            <person name="Ma J."/>
        </authorList>
    </citation>
    <scope>NUCLEOTIDE SEQUENCE [LARGE SCALE GENOMIC DNA]</scope>
    <source>
        <strain evidence="2">CCUG 38813</strain>
    </source>
</reference>